<dbReference type="RefSeq" id="WP_203763891.1">
    <property type="nucleotide sequence ID" value="NZ_BAAAYJ010000088.1"/>
</dbReference>
<evidence type="ECO:0000313" key="2">
    <source>
        <dbReference type="Proteomes" id="UP000647172"/>
    </source>
</evidence>
<proteinExistence type="predicted"/>
<protein>
    <submittedName>
        <fullName evidence="1">Uncharacterized protein</fullName>
    </submittedName>
</protein>
<comment type="caution">
    <text evidence="1">The sequence shown here is derived from an EMBL/GenBank/DDBJ whole genome shotgun (WGS) entry which is preliminary data.</text>
</comment>
<organism evidence="1 2">
    <name type="scientific">Actinoplanes nipponensis</name>
    <dbReference type="NCBI Taxonomy" id="135950"/>
    <lineage>
        <taxon>Bacteria</taxon>
        <taxon>Bacillati</taxon>
        <taxon>Actinomycetota</taxon>
        <taxon>Actinomycetes</taxon>
        <taxon>Micromonosporales</taxon>
        <taxon>Micromonosporaceae</taxon>
        <taxon>Actinoplanes</taxon>
    </lineage>
</organism>
<dbReference type="EMBL" id="BOMQ01000008">
    <property type="protein sequence ID" value="GIE46936.1"/>
    <property type="molecule type" value="Genomic_DNA"/>
</dbReference>
<sequence length="96" mass="10653">MPGDFIDEVRIFQCGTRPDGTAIMCSEVHFGVKIPFTLPGDSLNESGWQEAGKKDVHLSLASLVQVMRNHGITVNLDEKELERLREAHSQADSDDD</sequence>
<name>A0A919JD16_9ACTN</name>
<reference evidence="1" key="1">
    <citation type="submission" date="2021-01" db="EMBL/GenBank/DDBJ databases">
        <title>Whole genome shotgun sequence of Actinoplanes nipponensis NBRC 14063.</title>
        <authorList>
            <person name="Komaki H."/>
            <person name="Tamura T."/>
        </authorList>
    </citation>
    <scope>NUCLEOTIDE SEQUENCE</scope>
    <source>
        <strain evidence="1">NBRC 14063</strain>
    </source>
</reference>
<evidence type="ECO:0000313" key="1">
    <source>
        <dbReference type="EMBL" id="GIE46936.1"/>
    </source>
</evidence>
<dbReference type="AlphaFoldDB" id="A0A919JD16"/>
<keyword evidence="2" id="KW-1185">Reference proteome</keyword>
<dbReference type="Proteomes" id="UP000647172">
    <property type="component" value="Unassembled WGS sequence"/>
</dbReference>
<gene>
    <name evidence="1" type="ORF">Ani05nite_04700</name>
</gene>
<accession>A0A919JD16</accession>